<dbReference type="Proteomes" id="UP000051783">
    <property type="component" value="Unassembled WGS sequence"/>
</dbReference>
<keyword evidence="3" id="KW-1185">Reference proteome</keyword>
<accession>A0A0R2MDA4</accession>
<protein>
    <submittedName>
        <fullName evidence="2">Uncharacterized protein</fullName>
    </submittedName>
</protein>
<keyword evidence="1" id="KW-1133">Transmembrane helix</keyword>
<name>A0A0R2MDA4_9LACO</name>
<dbReference type="EMBL" id="JQCL01000053">
    <property type="protein sequence ID" value="KRO11679.1"/>
    <property type="molecule type" value="Genomic_DNA"/>
</dbReference>
<gene>
    <name evidence="2" type="ORF">IV64_GL002196</name>
</gene>
<dbReference type="AlphaFoldDB" id="A0A0R2MDA4"/>
<keyword evidence="1" id="KW-0812">Transmembrane</keyword>
<reference evidence="2 3" key="1">
    <citation type="journal article" date="2015" name="Genome Announc.">
        <title>Expanding the biotechnology potential of lactobacilli through comparative genomics of 213 strains and associated genera.</title>
        <authorList>
            <person name="Sun Z."/>
            <person name="Harris H.M."/>
            <person name="McCann A."/>
            <person name="Guo C."/>
            <person name="Argimon S."/>
            <person name="Zhang W."/>
            <person name="Yang X."/>
            <person name="Jeffery I.B."/>
            <person name="Cooney J.C."/>
            <person name="Kagawa T.F."/>
            <person name="Liu W."/>
            <person name="Song Y."/>
            <person name="Salvetti E."/>
            <person name="Wrobel A."/>
            <person name="Rasinkangas P."/>
            <person name="Parkhill J."/>
            <person name="Rea M.C."/>
            <person name="O'Sullivan O."/>
            <person name="Ritari J."/>
            <person name="Douillard F.P."/>
            <person name="Paul Ross R."/>
            <person name="Yang R."/>
            <person name="Briner A.E."/>
            <person name="Felis G.E."/>
            <person name="de Vos W.M."/>
            <person name="Barrangou R."/>
            <person name="Klaenhammer T.R."/>
            <person name="Caufield P.W."/>
            <person name="Cui Y."/>
            <person name="Zhang H."/>
            <person name="O'Toole P.W."/>
        </authorList>
    </citation>
    <scope>NUCLEOTIDE SEQUENCE [LARGE SCALE GENOMIC DNA]</scope>
    <source>
        <strain evidence="2 3">LMG 26013</strain>
    </source>
</reference>
<comment type="caution">
    <text evidence="2">The sequence shown here is derived from an EMBL/GenBank/DDBJ whole genome shotgun (WGS) entry which is preliminary data.</text>
</comment>
<dbReference type="PATRIC" id="fig|942150.3.peg.2297"/>
<dbReference type="RefSeq" id="WP_057705933.1">
    <property type="nucleotide sequence ID" value="NZ_JQCL01000053.1"/>
</dbReference>
<organism evidence="2 3">
    <name type="scientific">Lactiplantibacillus xiangfangensis</name>
    <dbReference type="NCBI Taxonomy" id="942150"/>
    <lineage>
        <taxon>Bacteria</taxon>
        <taxon>Bacillati</taxon>
        <taxon>Bacillota</taxon>
        <taxon>Bacilli</taxon>
        <taxon>Lactobacillales</taxon>
        <taxon>Lactobacillaceae</taxon>
        <taxon>Lactiplantibacillus</taxon>
    </lineage>
</organism>
<feature type="transmembrane region" description="Helical" evidence="1">
    <location>
        <begin position="67"/>
        <end position="85"/>
    </location>
</feature>
<evidence type="ECO:0000313" key="2">
    <source>
        <dbReference type="EMBL" id="KRO11679.1"/>
    </source>
</evidence>
<sequence length="151" mass="17519">MFVLPLTELAVVFIIWLVAYGRKYVIPFHAFVVLSSFKTGKWAVKNVDQAALATATDIEHALKRNKFENAVASIIVLIASVAFLLSRGAPFWEFALASLIVAYCCYHFNHELHEIFKIIYCRTHRDNLEQCYTFLTKDWQNYDRQNDRPID</sequence>
<evidence type="ECO:0000313" key="3">
    <source>
        <dbReference type="Proteomes" id="UP000051783"/>
    </source>
</evidence>
<feature type="transmembrane region" description="Helical" evidence="1">
    <location>
        <begin position="6"/>
        <end position="25"/>
    </location>
</feature>
<evidence type="ECO:0000256" key="1">
    <source>
        <dbReference type="SAM" id="Phobius"/>
    </source>
</evidence>
<proteinExistence type="predicted"/>
<keyword evidence="1" id="KW-0472">Membrane</keyword>